<accession>A0A383ACZ8</accession>
<feature type="transmembrane region" description="Helical" evidence="1">
    <location>
        <begin position="20"/>
        <end position="35"/>
    </location>
</feature>
<evidence type="ECO:0000313" key="2">
    <source>
        <dbReference type="EMBL" id="SVE05582.1"/>
    </source>
</evidence>
<dbReference type="AlphaFoldDB" id="A0A383ACZ8"/>
<feature type="non-terminal residue" evidence="2">
    <location>
        <position position="1"/>
    </location>
</feature>
<keyword evidence="1" id="KW-0812">Transmembrane</keyword>
<proteinExistence type="predicted"/>
<feature type="non-terminal residue" evidence="2">
    <location>
        <position position="36"/>
    </location>
</feature>
<organism evidence="2">
    <name type="scientific">marine metagenome</name>
    <dbReference type="NCBI Taxonomy" id="408172"/>
    <lineage>
        <taxon>unclassified sequences</taxon>
        <taxon>metagenomes</taxon>
        <taxon>ecological metagenomes</taxon>
    </lineage>
</organism>
<reference evidence="2" key="1">
    <citation type="submission" date="2018-05" db="EMBL/GenBank/DDBJ databases">
        <authorList>
            <person name="Lanie J.A."/>
            <person name="Ng W.-L."/>
            <person name="Kazmierczak K.M."/>
            <person name="Andrzejewski T.M."/>
            <person name="Davidsen T.M."/>
            <person name="Wayne K.J."/>
            <person name="Tettelin H."/>
            <person name="Glass J.I."/>
            <person name="Rusch D."/>
            <person name="Podicherti R."/>
            <person name="Tsui H.-C.T."/>
            <person name="Winkler M.E."/>
        </authorList>
    </citation>
    <scope>NUCLEOTIDE SEQUENCE</scope>
</reference>
<protein>
    <submittedName>
        <fullName evidence="2">Uncharacterized protein</fullName>
    </submittedName>
</protein>
<keyword evidence="1" id="KW-1133">Transmembrane helix</keyword>
<sequence>VKITPEQVATDQSPRLAKRLGWTALALAIVAAILFG</sequence>
<name>A0A383ACZ8_9ZZZZ</name>
<gene>
    <name evidence="2" type="ORF">METZ01_LOCUS458436</name>
</gene>
<keyword evidence="1" id="KW-0472">Membrane</keyword>
<dbReference type="EMBL" id="UINC01191112">
    <property type="protein sequence ID" value="SVE05582.1"/>
    <property type="molecule type" value="Genomic_DNA"/>
</dbReference>
<evidence type="ECO:0000256" key="1">
    <source>
        <dbReference type="SAM" id="Phobius"/>
    </source>
</evidence>